<dbReference type="EMBL" id="CP023036">
    <property type="protein sequence ID" value="AXY23261.1"/>
    <property type="molecule type" value="Genomic_DNA"/>
</dbReference>
<dbReference type="OrthoDB" id="9804407at2"/>
<keyword evidence="10" id="KW-1185">Reference proteome</keyword>
<evidence type="ECO:0000256" key="7">
    <source>
        <dbReference type="ARBA" id="ARBA00049185"/>
    </source>
</evidence>
<keyword evidence="6" id="KW-0663">Pyridoxal phosphate</keyword>
<dbReference type="SUPFAM" id="SSF53383">
    <property type="entry name" value="PLP-dependent transferases"/>
    <property type="match status" value="1"/>
</dbReference>
<keyword evidence="4 9" id="KW-0032">Aminotransferase</keyword>
<organism evidence="9 10">
    <name type="scientific">Komagataeibacter saccharivorans</name>
    <dbReference type="NCBI Taxonomy" id="265959"/>
    <lineage>
        <taxon>Bacteria</taxon>
        <taxon>Pseudomonadati</taxon>
        <taxon>Pseudomonadota</taxon>
        <taxon>Alphaproteobacteria</taxon>
        <taxon>Acetobacterales</taxon>
        <taxon>Acetobacteraceae</taxon>
        <taxon>Komagataeibacter</taxon>
    </lineage>
</organism>
<feature type="domain" description="Aminotransferase class I/classII large" evidence="8">
    <location>
        <begin position="30"/>
        <end position="368"/>
    </location>
</feature>
<dbReference type="GO" id="GO:0004069">
    <property type="term" value="F:L-aspartate:2-oxoglutarate aminotransferase activity"/>
    <property type="evidence" value="ECO:0007669"/>
    <property type="project" value="UniProtKB-EC"/>
</dbReference>
<comment type="similarity">
    <text evidence="2">Belongs to the class-I pyridoxal-phosphate-dependent aminotransferase family.</text>
</comment>
<dbReference type="GO" id="GO:0030170">
    <property type="term" value="F:pyridoxal phosphate binding"/>
    <property type="evidence" value="ECO:0007669"/>
    <property type="project" value="InterPro"/>
</dbReference>
<dbReference type="RefSeq" id="WP_118963253.1">
    <property type="nucleotide sequence ID" value="NZ_CP023036.1"/>
</dbReference>
<evidence type="ECO:0000313" key="10">
    <source>
        <dbReference type="Proteomes" id="UP000264120"/>
    </source>
</evidence>
<dbReference type="InterPro" id="IPR015421">
    <property type="entry name" value="PyrdxlP-dep_Trfase_major"/>
</dbReference>
<evidence type="ECO:0000256" key="3">
    <source>
        <dbReference type="ARBA" id="ARBA00012753"/>
    </source>
</evidence>
<dbReference type="Gene3D" id="3.40.640.10">
    <property type="entry name" value="Type I PLP-dependent aspartate aminotransferase-like (Major domain)"/>
    <property type="match status" value="1"/>
</dbReference>
<dbReference type="InterPro" id="IPR050596">
    <property type="entry name" value="AspAT/PAT-like"/>
</dbReference>
<dbReference type="EC" id="2.6.1.1" evidence="3"/>
<evidence type="ECO:0000256" key="4">
    <source>
        <dbReference type="ARBA" id="ARBA00022576"/>
    </source>
</evidence>
<dbReference type="InterPro" id="IPR015424">
    <property type="entry name" value="PyrdxlP-dep_Trfase"/>
</dbReference>
<sequence length="388" mass="42927">MTVPPIDPFHALSISKLAHELAAQGRSIIHMEFGQPSTGAPKAALERAQHVLATDPMGYWESQALRDRIARHYHETYDVSVQPAQVILTCGASPALVLALLASFVPGARVAMARPGYVAYRNVVRTLHMEPVEIPCGEKERFQLTASAIRALEPAPDGLILASPANPTGTILSADEMQAIVAVCRERGICIISDEIYHGLSFGERAHSILEYDPHALVVNSFSKYFSMAPWRLGWLVVPPEKAEIAHARMGNLFLPPAALSQHAALVAFDGRDELDGHIETYRRNRDLLLQALPQMGLNHIAPPDGAFYIYADIRHLTDDSMAFCRRLLMDTGVTTAPGIDFDPVDGKFFIRFSFAVNTALIEEAIRRMVPWFQEQAARTHKCNVLQY</sequence>
<dbReference type="CDD" id="cd00609">
    <property type="entry name" value="AAT_like"/>
    <property type="match status" value="1"/>
</dbReference>
<dbReference type="GO" id="GO:0006520">
    <property type="term" value="P:amino acid metabolic process"/>
    <property type="evidence" value="ECO:0007669"/>
    <property type="project" value="InterPro"/>
</dbReference>
<accession>A0A347WEG8</accession>
<comment type="cofactor">
    <cofactor evidence="1">
        <name>pyridoxal 5'-phosphate</name>
        <dbReference type="ChEBI" id="CHEBI:597326"/>
    </cofactor>
</comment>
<gene>
    <name evidence="9" type="primary">patA_2</name>
    <name evidence="9" type="ORF">CD178_02514</name>
</gene>
<evidence type="ECO:0000256" key="2">
    <source>
        <dbReference type="ARBA" id="ARBA00007441"/>
    </source>
</evidence>
<keyword evidence="5 9" id="KW-0808">Transferase</keyword>
<comment type="catalytic activity">
    <reaction evidence="7">
        <text>L-aspartate + 2-oxoglutarate = oxaloacetate + L-glutamate</text>
        <dbReference type="Rhea" id="RHEA:21824"/>
        <dbReference type="ChEBI" id="CHEBI:16452"/>
        <dbReference type="ChEBI" id="CHEBI:16810"/>
        <dbReference type="ChEBI" id="CHEBI:29985"/>
        <dbReference type="ChEBI" id="CHEBI:29991"/>
        <dbReference type="EC" id="2.6.1.1"/>
    </reaction>
</comment>
<evidence type="ECO:0000259" key="8">
    <source>
        <dbReference type="Pfam" id="PF00155"/>
    </source>
</evidence>
<dbReference type="Proteomes" id="UP000264120">
    <property type="component" value="Chromosome"/>
</dbReference>
<reference evidence="9 10" key="1">
    <citation type="submission" date="2017-08" db="EMBL/GenBank/DDBJ databases">
        <title>Complete genome sequence of Gluconacetobacter saccharivorans CV1 isolated from Fermented Vinegar.</title>
        <authorList>
            <person name="Kim S.-Y."/>
        </authorList>
    </citation>
    <scope>NUCLEOTIDE SEQUENCE [LARGE SCALE GENOMIC DNA]</scope>
    <source>
        <strain evidence="9 10">CV1</strain>
    </source>
</reference>
<evidence type="ECO:0000256" key="1">
    <source>
        <dbReference type="ARBA" id="ARBA00001933"/>
    </source>
</evidence>
<dbReference type="InterPro" id="IPR004839">
    <property type="entry name" value="Aminotransferase_I/II_large"/>
</dbReference>
<evidence type="ECO:0000256" key="6">
    <source>
        <dbReference type="ARBA" id="ARBA00022898"/>
    </source>
</evidence>
<name>A0A347WEG8_9PROT</name>
<dbReference type="PANTHER" id="PTHR46383:SF2">
    <property type="entry name" value="AMINOTRANSFERASE"/>
    <property type="match status" value="1"/>
</dbReference>
<dbReference type="KEGG" id="ksc:CD178_02514"/>
<dbReference type="PANTHER" id="PTHR46383">
    <property type="entry name" value="ASPARTATE AMINOTRANSFERASE"/>
    <property type="match status" value="1"/>
</dbReference>
<proteinExistence type="inferred from homology"/>
<dbReference type="AlphaFoldDB" id="A0A347WEG8"/>
<evidence type="ECO:0000313" key="9">
    <source>
        <dbReference type="EMBL" id="AXY23261.1"/>
    </source>
</evidence>
<protein>
    <recommendedName>
        <fullName evidence="3">aspartate transaminase</fullName>
        <ecNumber evidence="3">2.6.1.1</ecNumber>
    </recommendedName>
</protein>
<evidence type="ECO:0000256" key="5">
    <source>
        <dbReference type="ARBA" id="ARBA00022679"/>
    </source>
</evidence>
<dbReference type="Pfam" id="PF00155">
    <property type="entry name" value="Aminotran_1_2"/>
    <property type="match status" value="1"/>
</dbReference>